<dbReference type="AlphaFoldDB" id="A0A8T3YHC8"/>
<accession>A0A8T3YHC8</accession>
<dbReference type="HAMAP" id="MF_00584">
    <property type="entry name" value="HTH_type_cro_C1"/>
    <property type="match status" value="1"/>
</dbReference>
<dbReference type="InterPro" id="IPR020886">
    <property type="entry name" value="MTH_967-like"/>
</dbReference>
<dbReference type="PROSITE" id="PS50943">
    <property type="entry name" value="HTH_CROC1"/>
    <property type="match status" value="1"/>
</dbReference>
<organism evidence="6 7">
    <name type="scientific">Candidatus Iainarchaeum sp</name>
    <dbReference type="NCBI Taxonomy" id="3101447"/>
    <lineage>
        <taxon>Archaea</taxon>
        <taxon>Candidatus Iainarchaeota</taxon>
        <taxon>Candidatus Iainarchaeia</taxon>
        <taxon>Candidatus Iainarchaeales</taxon>
        <taxon>Candidatus Iainarchaeaceae</taxon>
        <taxon>Candidatus Iainarchaeum</taxon>
    </lineage>
</organism>
<dbReference type="Pfam" id="PF01381">
    <property type="entry name" value="HTH_3"/>
    <property type="match status" value="1"/>
</dbReference>
<dbReference type="InterPro" id="IPR010982">
    <property type="entry name" value="Lambda_DNA-bd_dom_sf"/>
</dbReference>
<evidence type="ECO:0000313" key="7">
    <source>
        <dbReference type="Proteomes" id="UP000732298"/>
    </source>
</evidence>
<sequence>MTREQLIEACLSALHTNGFAATTFLDTNTCFDIIARKTDSTLLIKVYDNIDSIRKEQGEELVKMACTLGARAAIIGAKTKVFRMEDSTVYYRYGVPAMTIGTFRALLENRNPEVSYFKGRSTVEMDFEALRRKRMELALSLHELAERIGVASETLYRFEKGASTSMETAKKLEKELDGEFIRGLDIMGPRLKPERFDDVPEEKLLEKLHGLGMKMALFEHAPFDAYGEVDRGMLISTGKGKFDIPKKALELRKATTAVKSDSIIVTKEYKLKSVEGIPVIEEADLDTIGRIKELKKLIREKEGK</sequence>
<dbReference type="Pfam" id="PF26553">
    <property type="entry name" value="PDDEXK_19"/>
    <property type="match status" value="1"/>
</dbReference>
<keyword evidence="2 4" id="KW-0238">DNA-binding</keyword>
<reference evidence="6" key="1">
    <citation type="submission" date="2020-07" db="EMBL/GenBank/DDBJ databases">
        <title>Huge and variable diversity of episymbiotic CPR bacteria and DPANN archaea in groundwater ecosystems.</title>
        <authorList>
            <person name="He C.Y."/>
            <person name="Keren R."/>
            <person name="Whittaker M."/>
            <person name="Farag I.F."/>
            <person name="Doudna J."/>
            <person name="Cate J.H.D."/>
            <person name="Banfield J.F."/>
        </authorList>
    </citation>
    <scope>NUCLEOTIDE SEQUENCE</scope>
    <source>
        <strain evidence="6">NC_groundwater_1296_Ag_S-0.2um_52_80</strain>
    </source>
</reference>
<evidence type="ECO:0000256" key="1">
    <source>
        <dbReference type="ARBA" id="ARBA00023015"/>
    </source>
</evidence>
<keyword evidence="3 4" id="KW-0804">Transcription</keyword>
<dbReference type="SMART" id="SM00530">
    <property type="entry name" value="HTH_XRE"/>
    <property type="match status" value="1"/>
</dbReference>
<keyword evidence="1 4" id="KW-0805">Transcription regulation</keyword>
<evidence type="ECO:0000259" key="5">
    <source>
        <dbReference type="PROSITE" id="PS50943"/>
    </source>
</evidence>
<dbReference type="SUPFAM" id="SSF47413">
    <property type="entry name" value="lambda repressor-like DNA-binding domains"/>
    <property type="match status" value="1"/>
</dbReference>
<evidence type="ECO:0000256" key="4">
    <source>
        <dbReference type="HAMAP-Rule" id="MF_00584"/>
    </source>
</evidence>
<dbReference type="CDD" id="cd00093">
    <property type="entry name" value="HTH_XRE"/>
    <property type="match status" value="1"/>
</dbReference>
<protein>
    <recommendedName>
        <fullName evidence="4">Putative HTH-type transcriptional regulatory protein HY544_00230</fullName>
    </recommendedName>
</protein>
<evidence type="ECO:0000256" key="3">
    <source>
        <dbReference type="ARBA" id="ARBA00023163"/>
    </source>
</evidence>
<gene>
    <name evidence="6" type="ORF">HY544_00230</name>
</gene>
<evidence type="ECO:0000313" key="6">
    <source>
        <dbReference type="EMBL" id="MBI4209924.1"/>
    </source>
</evidence>
<comment type="caution">
    <text evidence="6">The sequence shown here is derived from an EMBL/GenBank/DDBJ whole genome shotgun (WGS) entry which is preliminary data.</text>
</comment>
<dbReference type="InterPro" id="IPR059051">
    <property type="entry name" value="MTH_967_PDDEXK"/>
</dbReference>
<dbReference type="GO" id="GO:0003677">
    <property type="term" value="F:DNA binding"/>
    <property type="evidence" value="ECO:0007669"/>
    <property type="project" value="UniProtKB-KW"/>
</dbReference>
<name>A0A8T3YHC8_9ARCH</name>
<dbReference type="Proteomes" id="UP000732298">
    <property type="component" value="Unassembled WGS sequence"/>
</dbReference>
<dbReference type="Gene3D" id="1.10.260.40">
    <property type="entry name" value="lambda repressor-like DNA-binding domains"/>
    <property type="match status" value="1"/>
</dbReference>
<dbReference type="GO" id="GO:0003700">
    <property type="term" value="F:DNA-binding transcription factor activity"/>
    <property type="evidence" value="ECO:0007669"/>
    <property type="project" value="UniProtKB-UniRule"/>
</dbReference>
<dbReference type="InterPro" id="IPR001387">
    <property type="entry name" value="Cro/C1-type_HTH"/>
</dbReference>
<evidence type="ECO:0000256" key="2">
    <source>
        <dbReference type="ARBA" id="ARBA00023125"/>
    </source>
</evidence>
<proteinExistence type="inferred from homology"/>
<feature type="domain" description="HTH cro/C1-type" evidence="5">
    <location>
        <begin position="130"/>
        <end position="180"/>
    </location>
</feature>
<dbReference type="EMBL" id="JACQPB010000002">
    <property type="protein sequence ID" value="MBI4209924.1"/>
    <property type="molecule type" value="Genomic_DNA"/>
</dbReference>